<evidence type="ECO:0000313" key="1">
    <source>
        <dbReference type="EMBL" id="MDP0589182.1"/>
    </source>
</evidence>
<dbReference type="EMBL" id="JASXSV010000010">
    <property type="protein sequence ID" value="MDP0589182.1"/>
    <property type="molecule type" value="Genomic_DNA"/>
</dbReference>
<dbReference type="InterPro" id="IPR027417">
    <property type="entry name" value="P-loop_NTPase"/>
</dbReference>
<protein>
    <submittedName>
        <fullName evidence="1">Uncharacterized protein</fullName>
    </submittedName>
</protein>
<name>A0AA90SDD4_9GAMM</name>
<dbReference type="AlphaFoldDB" id="A0AA90SDD4"/>
<evidence type="ECO:0000313" key="2">
    <source>
        <dbReference type="Proteomes" id="UP001178148"/>
    </source>
</evidence>
<accession>A0AA90SDD4</accession>
<dbReference type="SUPFAM" id="SSF52540">
    <property type="entry name" value="P-loop containing nucleoside triphosphate hydrolases"/>
    <property type="match status" value="1"/>
</dbReference>
<organism evidence="1 2">
    <name type="scientific">Candidatus Endonucleibacter bathymodioli</name>
    <dbReference type="NCBI Taxonomy" id="539814"/>
    <lineage>
        <taxon>Bacteria</taxon>
        <taxon>Pseudomonadati</taxon>
        <taxon>Pseudomonadota</taxon>
        <taxon>Gammaproteobacteria</taxon>
        <taxon>Oceanospirillales</taxon>
        <taxon>Endozoicomonadaceae</taxon>
        <taxon>Candidatus Endonucleibacter</taxon>
    </lineage>
</organism>
<gene>
    <name evidence="1" type="ORF">QS748_08300</name>
</gene>
<dbReference type="Gene3D" id="3.40.50.300">
    <property type="entry name" value="P-loop containing nucleotide triphosphate hydrolases"/>
    <property type="match status" value="1"/>
</dbReference>
<proteinExistence type="predicted"/>
<sequence length="140" mass="15193">MISLIPDEYVNPNPIPQAVDKCVSEYESGNLTVSKFAIVDFLTRAKPRIKGHEKGLIVTSHDPEEQLQQIIPAITNLDDSYLTIQGPLGAGKSYTGKHVIAELVTSGARVGIASNSHKAINNLLLSTAKYCKQKNISATY</sequence>
<reference evidence="1 2" key="1">
    <citation type="journal article" date="2023" name="bioRxiv">
        <title>An intranuclear bacterial parasite of deep-sea mussels expresses apoptosis inhibitors acquired from its host.</title>
        <authorList>
            <person name="Gonzalez Porras M.A."/>
            <person name="Assie A."/>
            <person name="Tietjen M."/>
            <person name="Violette M."/>
            <person name="Kleiner M."/>
            <person name="Gruber-Vodicka H."/>
            <person name="Dubilier N."/>
            <person name="Leisch N."/>
        </authorList>
    </citation>
    <scope>NUCLEOTIDE SEQUENCE [LARGE SCALE GENOMIC DNA]</scope>
    <source>
        <strain evidence="1">IAP13</strain>
    </source>
</reference>
<comment type="caution">
    <text evidence="1">The sequence shown here is derived from an EMBL/GenBank/DDBJ whole genome shotgun (WGS) entry which is preliminary data.</text>
</comment>
<keyword evidence="2" id="KW-1185">Reference proteome</keyword>
<dbReference type="Proteomes" id="UP001178148">
    <property type="component" value="Unassembled WGS sequence"/>
</dbReference>